<dbReference type="EMBL" id="JAJJMA010192104">
    <property type="protein sequence ID" value="MCL7038577.1"/>
    <property type="molecule type" value="Genomic_DNA"/>
</dbReference>
<name>A0AA41SKT0_PAPNU</name>
<dbReference type="InterPro" id="IPR005162">
    <property type="entry name" value="Retrotrans_gag_dom"/>
</dbReference>
<proteinExistence type="predicted"/>
<evidence type="ECO:0000256" key="1">
    <source>
        <dbReference type="SAM" id="MobiDB-lite"/>
    </source>
</evidence>
<dbReference type="Pfam" id="PF03732">
    <property type="entry name" value="Retrotrans_gag"/>
    <property type="match status" value="1"/>
</dbReference>
<evidence type="ECO:0000313" key="4">
    <source>
        <dbReference type="Proteomes" id="UP001177140"/>
    </source>
</evidence>
<sequence>MEIIMKAIADLREHQRSIEARIGAIPVSHTDETSIQGNTLMPGRNRNQPEELLIQYMKFAPDEFSGTPPDPEKAEEWLQNAEHVVRHVSSDNSVWVDLVTYKLRGPSRDWWNAVMTTEEGKITWERFKDRKFSEFMFLTKGDMSVSAYSDKCTRLSRYGRALISTEEDNAKKFIRGLDPEMRKQFSCLRIKTYADALNRSLDYEKEMEDQSASRVRERPPQFLARQDPAKRPMTSAPSQTSHMPPIRPWQMGSTAGPAATRPPIARPQGQTIRPQGRWVRFQQVRPPGQVNSGSGSFDCTIAVSQVI</sequence>
<accession>A0AA41SKT0</accession>
<comment type="caution">
    <text evidence="3">The sequence shown here is derived from an EMBL/GenBank/DDBJ whole genome shotgun (WGS) entry which is preliminary data.</text>
</comment>
<organism evidence="3 4">
    <name type="scientific">Papaver nudicaule</name>
    <name type="common">Iceland poppy</name>
    <dbReference type="NCBI Taxonomy" id="74823"/>
    <lineage>
        <taxon>Eukaryota</taxon>
        <taxon>Viridiplantae</taxon>
        <taxon>Streptophyta</taxon>
        <taxon>Embryophyta</taxon>
        <taxon>Tracheophyta</taxon>
        <taxon>Spermatophyta</taxon>
        <taxon>Magnoliopsida</taxon>
        <taxon>Ranunculales</taxon>
        <taxon>Papaveraceae</taxon>
        <taxon>Papaveroideae</taxon>
        <taxon>Papaver</taxon>
    </lineage>
</organism>
<gene>
    <name evidence="3" type="ORF">MKW94_020154</name>
</gene>
<evidence type="ECO:0000313" key="3">
    <source>
        <dbReference type="EMBL" id="MCL7038577.1"/>
    </source>
</evidence>
<feature type="domain" description="Retrotransposon gag" evidence="2">
    <location>
        <begin position="98"/>
        <end position="179"/>
    </location>
</feature>
<dbReference type="Proteomes" id="UP001177140">
    <property type="component" value="Unassembled WGS sequence"/>
</dbReference>
<evidence type="ECO:0000259" key="2">
    <source>
        <dbReference type="Pfam" id="PF03732"/>
    </source>
</evidence>
<keyword evidence="4" id="KW-1185">Reference proteome</keyword>
<protein>
    <recommendedName>
        <fullName evidence="2">Retrotransposon gag domain-containing protein</fullName>
    </recommendedName>
</protein>
<feature type="region of interest" description="Disordered" evidence="1">
    <location>
        <begin position="204"/>
        <end position="247"/>
    </location>
</feature>
<dbReference type="AlphaFoldDB" id="A0AA41SKT0"/>
<reference evidence="3" key="1">
    <citation type="submission" date="2022-03" db="EMBL/GenBank/DDBJ databases">
        <title>A functionally conserved STORR gene fusion in Papaver species that diverged 16.8 million years ago.</title>
        <authorList>
            <person name="Catania T."/>
        </authorList>
    </citation>
    <scope>NUCLEOTIDE SEQUENCE</scope>
    <source>
        <strain evidence="3">S-191538</strain>
    </source>
</reference>